<dbReference type="Proteomes" id="UP000539473">
    <property type="component" value="Unassembled WGS sequence"/>
</dbReference>
<keyword evidence="5 6" id="KW-0320">Glycogen biosynthesis</keyword>
<evidence type="ECO:0000256" key="6">
    <source>
        <dbReference type="HAMAP-Rule" id="MF_00484"/>
    </source>
</evidence>
<comment type="caution">
    <text evidence="9">The sequence shown here is derived from an EMBL/GenBank/DDBJ whole genome shotgun (WGS) entry which is preliminary data.</text>
</comment>
<reference evidence="8" key="4">
    <citation type="submission" date="2024-05" db="EMBL/GenBank/DDBJ databases">
        <authorList>
            <person name="Sun Q."/>
            <person name="Zhou Y."/>
        </authorList>
    </citation>
    <scope>NUCLEOTIDE SEQUENCE</scope>
    <source>
        <strain evidence="8">CGMCC 1.18437</strain>
    </source>
</reference>
<organism evidence="9 10">
    <name type="scientific">Deinococcus metalli</name>
    <dbReference type="NCBI Taxonomy" id="1141878"/>
    <lineage>
        <taxon>Bacteria</taxon>
        <taxon>Thermotogati</taxon>
        <taxon>Deinococcota</taxon>
        <taxon>Deinococci</taxon>
        <taxon>Deinococcales</taxon>
        <taxon>Deinococcaceae</taxon>
        <taxon>Deinococcus</taxon>
    </lineage>
</organism>
<proteinExistence type="inferred from homology"/>
<dbReference type="Gene3D" id="3.40.50.2000">
    <property type="entry name" value="Glycogen Phosphorylase B"/>
    <property type="match status" value="2"/>
</dbReference>
<dbReference type="CDD" id="cd03791">
    <property type="entry name" value="GT5_Glycogen_synthase_DULL1-like"/>
    <property type="match status" value="1"/>
</dbReference>
<dbReference type="GO" id="GO:0009011">
    <property type="term" value="F:alpha-1,4-glucan glucosyltransferase (ADP-glucose donor) activity"/>
    <property type="evidence" value="ECO:0007669"/>
    <property type="project" value="UniProtKB-UniRule"/>
</dbReference>
<evidence type="ECO:0000256" key="1">
    <source>
        <dbReference type="ARBA" id="ARBA00001478"/>
    </source>
</evidence>
<keyword evidence="11" id="KW-1185">Reference proteome</keyword>
<name>A0A7W8KII6_9DEIO</name>
<dbReference type="GO" id="GO:0005978">
    <property type="term" value="P:glycogen biosynthetic process"/>
    <property type="evidence" value="ECO:0007669"/>
    <property type="project" value="UniProtKB-UniRule"/>
</dbReference>
<dbReference type="PANTHER" id="PTHR45825">
    <property type="entry name" value="GRANULE-BOUND STARCH SYNTHASE 1, CHLOROPLASTIC/AMYLOPLASTIC"/>
    <property type="match status" value="1"/>
</dbReference>
<comment type="similarity">
    <text evidence="2 6">Belongs to the glycosyltransferase 1 family. Bacterial/plant glycogen synthase subfamily.</text>
</comment>
<dbReference type="SUPFAM" id="SSF53756">
    <property type="entry name" value="UDP-Glycosyltransferase/glycogen phosphorylase"/>
    <property type="match status" value="1"/>
</dbReference>
<evidence type="ECO:0000256" key="2">
    <source>
        <dbReference type="ARBA" id="ARBA00010281"/>
    </source>
</evidence>
<keyword evidence="4 6" id="KW-0808">Transferase</keyword>
<dbReference type="NCBIfam" id="TIGR02095">
    <property type="entry name" value="glgA"/>
    <property type="match status" value="1"/>
</dbReference>
<reference evidence="11" key="2">
    <citation type="journal article" date="2019" name="Int. J. Syst. Evol. Microbiol.">
        <title>The Global Catalogue of Microorganisms (GCM) 10K type strain sequencing project: providing services to taxonomists for standard genome sequencing and annotation.</title>
        <authorList>
            <consortium name="The Broad Institute Genomics Platform"/>
            <consortium name="The Broad Institute Genome Sequencing Center for Infectious Disease"/>
            <person name="Wu L."/>
            <person name="Ma J."/>
        </authorList>
    </citation>
    <scope>NUCLEOTIDE SEQUENCE [LARGE SCALE GENOMIC DNA]</scope>
    <source>
        <strain evidence="11">CGMCC 1.18437</strain>
    </source>
</reference>
<comment type="pathway">
    <text evidence="6">Glycan biosynthesis; glycogen biosynthesis.</text>
</comment>
<comment type="catalytic activity">
    <reaction evidence="1 6">
        <text>[(1-&gt;4)-alpha-D-glucosyl](n) + ADP-alpha-D-glucose = [(1-&gt;4)-alpha-D-glucosyl](n+1) + ADP + H(+)</text>
        <dbReference type="Rhea" id="RHEA:18189"/>
        <dbReference type="Rhea" id="RHEA-COMP:9584"/>
        <dbReference type="Rhea" id="RHEA-COMP:9587"/>
        <dbReference type="ChEBI" id="CHEBI:15378"/>
        <dbReference type="ChEBI" id="CHEBI:15444"/>
        <dbReference type="ChEBI" id="CHEBI:57498"/>
        <dbReference type="ChEBI" id="CHEBI:456216"/>
        <dbReference type="EC" id="2.4.1.21"/>
    </reaction>
</comment>
<dbReference type="InterPro" id="IPR013534">
    <property type="entry name" value="Starch_synth_cat_dom"/>
</dbReference>
<dbReference type="UniPathway" id="UPA00164"/>
<reference evidence="9 10" key="3">
    <citation type="submission" date="2020-08" db="EMBL/GenBank/DDBJ databases">
        <title>Genomic Encyclopedia of Type Strains, Phase IV (KMG-IV): sequencing the most valuable type-strain genomes for metagenomic binning, comparative biology and taxonomic classification.</title>
        <authorList>
            <person name="Goeker M."/>
        </authorList>
    </citation>
    <scope>NUCLEOTIDE SEQUENCE [LARGE SCALE GENOMIC DNA]</scope>
    <source>
        <strain evidence="9 10">DSM 27521</strain>
    </source>
</reference>
<evidence type="ECO:0000313" key="8">
    <source>
        <dbReference type="EMBL" id="GHF48665.1"/>
    </source>
</evidence>
<reference evidence="8" key="1">
    <citation type="journal article" date="2014" name="Int. J. Syst. Evol. Microbiol.">
        <title>Complete genome of a new Firmicutes species belonging to the dominant human colonic microbiota ('Ruminococcus bicirculans') reveals two chromosomes and a selective capacity to utilize plant glucans.</title>
        <authorList>
            <consortium name="NISC Comparative Sequencing Program"/>
            <person name="Wegmann U."/>
            <person name="Louis P."/>
            <person name="Goesmann A."/>
            <person name="Henrissat B."/>
            <person name="Duncan S.H."/>
            <person name="Flint H.J."/>
        </authorList>
    </citation>
    <scope>NUCLEOTIDE SEQUENCE</scope>
    <source>
        <strain evidence="8">CGMCC 1.18437</strain>
    </source>
</reference>
<evidence type="ECO:0000256" key="4">
    <source>
        <dbReference type="ARBA" id="ARBA00022679"/>
    </source>
</evidence>
<evidence type="ECO:0000313" key="11">
    <source>
        <dbReference type="Proteomes" id="UP000619376"/>
    </source>
</evidence>
<dbReference type="EC" id="2.4.1.21" evidence="6"/>
<gene>
    <name evidence="6 8" type="primary">glgA</name>
    <name evidence="8" type="ORF">GCM10017781_26310</name>
    <name evidence="9" type="ORF">HNQ07_002617</name>
</gene>
<dbReference type="Pfam" id="PF08323">
    <property type="entry name" value="Glyco_transf_5"/>
    <property type="match status" value="1"/>
</dbReference>
<evidence type="ECO:0000256" key="5">
    <source>
        <dbReference type="ARBA" id="ARBA00023056"/>
    </source>
</evidence>
<dbReference type="AlphaFoldDB" id="A0A7W8KII6"/>
<evidence type="ECO:0000256" key="3">
    <source>
        <dbReference type="ARBA" id="ARBA00022676"/>
    </source>
</evidence>
<dbReference type="Pfam" id="PF13692">
    <property type="entry name" value="Glyco_trans_1_4"/>
    <property type="match status" value="1"/>
</dbReference>
<accession>A0A7W8KII6</accession>
<evidence type="ECO:0000259" key="7">
    <source>
        <dbReference type="Pfam" id="PF08323"/>
    </source>
</evidence>
<feature type="domain" description="Starch synthase catalytic" evidence="7">
    <location>
        <begin position="2"/>
        <end position="224"/>
    </location>
</feature>
<protein>
    <recommendedName>
        <fullName evidence="6">Glycogen synthase</fullName>
        <ecNumber evidence="6">2.4.1.21</ecNumber>
    </recommendedName>
    <alternativeName>
        <fullName evidence="6">Starch [bacterial glycogen] synthase</fullName>
    </alternativeName>
</protein>
<dbReference type="GO" id="GO:0004373">
    <property type="term" value="F:alpha-1,4-glucan glucosyltransferase (UDP-glucose donor) activity"/>
    <property type="evidence" value="ECO:0007669"/>
    <property type="project" value="InterPro"/>
</dbReference>
<dbReference type="PANTHER" id="PTHR45825:SF11">
    <property type="entry name" value="ALPHA AMYLASE DOMAIN-CONTAINING PROTEIN"/>
    <property type="match status" value="1"/>
</dbReference>
<comment type="function">
    <text evidence="6">Synthesizes alpha-1,4-glucan chains using ADP-glucose.</text>
</comment>
<sequence length="452" mass="48636">MQVVHVGSEVFPYSRSGGLGDVLGALPAEQARLGAQVSVVSPWYEGLAGTPALIWEGPLPEVSGALGNPQVRVGELLDGGVRYLFVGMGVFDRPGLYHDDDVWRYSLFGRAVLPALRAVGVVPDVLHGHDWQAGLVVAYAHLAGIRTVFSVHNLQYQGRWNLAEASRWTGLPDWTLGPDALEFHGDVSLMKGGLTFADHVTTVSPTYALEITTPQYGEGLDGLLVRLTREGRVSGIINGLDQERWNPRTDPDVPAFADAVGKAAATATLREEFGLDGAPILATVSRLADQKGIDLLVEALPELVRDWNVVVLGGGDPLLTGALIGWSQHARVAFRQGLNEALAHRIYAGADAFAMPSRFEPCGLSQMIAMRYGTLPVVRETGGLVDTVPHDIGFRFQDATPAALLGACREATAEYGRPDAWAARIGRAMQLDFSWAGPAGEYLDLYGRVLRE</sequence>
<dbReference type="RefSeq" id="WP_184112426.1">
    <property type="nucleotide sequence ID" value="NZ_BNAJ01000006.1"/>
</dbReference>
<evidence type="ECO:0000313" key="9">
    <source>
        <dbReference type="EMBL" id="MBB5377144.1"/>
    </source>
</evidence>
<keyword evidence="3 6" id="KW-0328">Glycosyltransferase</keyword>
<dbReference type="HAMAP" id="MF_00484">
    <property type="entry name" value="Glycogen_synth"/>
    <property type="match status" value="1"/>
</dbReference>
<evidence type="ECO:0000313" key="10">
    <source>
        <dbReference type="Proteomes" id="UP000539473"/>
    </source>
</evidence>
<dbReference type="EMBL" id="BNAJ01000006">
    <property type="protein sequence ID" value="GHF48665.1"/>
    <property type="molecule type" value="Genomic_DNA"/>
</dbReference>
<dbReference type="InterPro" id="IPR011835">
    <property type="entry name" value="GS/SS"/>
</dbReference>
<dbReference type="Proteomes" id="UP000619376">
    <property type="component" value="Unassembled WGS sequence"/>
</dbReference>
<feature type="binding site" evidence="6">
    <location>
        <position position="15"/>
    </location>
    <ligand>
        <name>ADP-alpha-D-glucose</name>
        <dbReference type="ChEBI" id="CHEBI:57498"/>
    </ligand>
</feature>
<dbReference type="EMBL" id="JACHFK010000006">
    <property type="protein sequence ID" value="MBB5377144.1"/>
    <property type="molecule type" value="Genomic_DNA"/>
</dbReference>